<sequence>MAPVPDHLRALFPTITEHERRIFIAGIDADTTFYMLDIEGCKFSLPPDDLLITQTPSLHGDSTMSTDEWTQWGTDDLLVVSALCFECFSARPDPETGRTAHLMLKMVLHFANEDTNEGFEKVWAMGKEAKFYATYLLSLQGNHIPVHYGMWAADTLWGGVAVCTILEYAGVPFKLRGPYDTSEHRAAFASLVTDLHHCGMRHGQLIWPFIARHFLWDATKEIPRVVDFTLISFHYDCPRLLPLTWYNSSPTQLIRCGELIDVGLYLELFGGKPVADDEEVQKALKVLQDYEEKNKGKASYSAEEALQFQREWLQQHRHYAGT</sequence>
<gene>
    <name evidence="1" type="ORF">Hypma_002086</name>
</gene>
<proteinExistence type="predicted"/>
<evidence type="ECO:0000313" key="2">
    <source>
        <dbReference type="Proteomes" id="UP000076154"/>
    </source>
</evidence>
<dbReference type="OrthoDB" id="2817141at2759"/>
<dbReference type="EMBL" id="LUEZ02000013">
    <property type="protein sequence ID" value="RDB27867.1"/>
    <property type="molecule type" value="Genomic_DNA"/>
</dbReference>
<evidence type="ECO:0000313" key="1">
    <source>
        <dbReference type="EMBL" id="RDB27867.1"/>
    </source>
</evidence>
<dbReference type="InParanoid" id="A0A369K512"/>
<name>A0A369K512_HYPMA</name>
<organism evidence="1 2">
    <name type="scientific">Hypsizygus marmoreus</name>
    <name type="common">White beech mushroom</name>
    <name type="synonym">Agaricus marmoreus</name>
    <dbReference type="NCBI Taxonomy" id="39966"/>
    <lineage>
        <taxon>Eukaryota</taxon>
        <taxon>Fungi</taxon>
        <taxon>Dikarya</taxon>
        <taxon>Basidiomycota</taxon>
        <taxon>Agaricomycotina</taxon>
        <taxon>Agaricomycetes</taxon>
        <taxon>Agaricomycetidae</taxon>
        <taxon>Agaricales</taxon>
        <taxon>Tricholomatineae</taxon>
        <taxon>Lyophyllaceae</taxon>
        <taxon>Hypsizygus</taxon>
    </lineage>
</organism>
<evidence type="ECO:0008006" key="3">
    <source>
        <dbReference type="Google" id="ProtNLM"/>
    </source>
</evidence>
<accession>A0A369K512</accession>
<reference evidence="1" key="1">
    <citation type="submission" date="2018-04" db="EMBL/GenBank/DDBJ databases">
        <title>Whole genome sequencing of Hypsizygus marmoreus.</title>
        <authorList>
            <person name="Choi I.-G."/>
            <person name="Min B."/>
            <person name="Kim J.-G."/>
            <person name="Kim S."/>
            <person name="Oh Y.-L."/>
            <person name="Kong W.-S."/>
            <person name="Park H."/>
            <person name="Jeong J."/>
            <person name="Song E.-S."/>
        </authorList>
    </citation>
    <scope>NUCLEOTIDE SEQUENCE [LARGE SCALE GENOMIC DNA]</scope>
    <source>
        <strain evidence="1">51987-8</strain>
    </source>
</reference>
<protein>
    <recommendedName>
        <fullName evidence="3">Protein kinase domain-containing protein</fullName>
    </recommendedName>
</protein>
<dbReference type="AlphaFoldDB" id="A0A369K512"/>
<keyword evidence="2" id="KW-1185">Reference proteome</keyword>
<dbReference type="Proteomes" id="UP000076154">
    <property type="component" value="Unassembled WGS sequence"/>
</dbReference>
<comment type="caution">
    <text evidence="1">The sequence shown here is derived from an EMBL/GenBank/DDBJ whole genome shotgun (WGS) entry which is preliminary data.</text>
</comment>